<reference evidence="13" key="1">
    <citation type="submission" date="2018-05" db="EMBL/GenBank/DDBJ databases">
        <authorList>
            <person name="Lanie J.A."/>
            <person name="Ng W.-L."/>
            <person name="Kazmierczak K.M."/>
            <person name="Andrzejewski T.M."/>
            <person name="Davidsen T.M."/>
            <person name="Wayne K.J."/>
            <person name="Tettelin H."/>
            <person name="Glass J.I."/>
            <person name="Rusch D."/>
            <person name="Podicherti R."/>
            <person name="Tsui H.-C.T."/>
            <person name="Winkler M.E."/>
        </authorList>
    </citation>
    <scope>NUCLEOTIDE SEQUENCE</scope>
</reference>
<evidence type="ECO:0000256" key="1">
    <source>
        <dbReference type="ARBA" id="ARBA00022435"/>
    </source>
</evidence>
<feature type="domain" description="Isocitrate dehydrogenase kinase/phosphatase (AceK) kinase" evidence="11">
    <location>
        <begin position="312"/>
        <end position="566"/>
    </location>
</feature>
<dbReference type="GO" id="GO:0006099">
    <property type="term" value="P:tricarboxylic acid cycle"/>
    <property type="evidence" value="ECO:0007669"/>
    <property type="project" value="UniProtKB-KW"/>
</dbReference>
<keyword evidence="6" id="KW-0547">Nucleotide-binding</keyword>
<gene>
    <name evidence="13" type="ORF">METZ01_LOCUS124749</name>
</gene>
<keyword evidence="7" id="KW-0418">Kinase</keyword>
<feature type="domain" description="Isocitrate dehydrogenase kinase/phosphatase (AceK) regulatory" evidence="12">
    <location>
        <begin position="12"/>
        <end position="310"/>
    </location>
</feature>
<dbReference type="EMBL" id="UINC01017367">
    <property type="protein sequence ID" value="SVA71895.1"/>
    <property type="molecule type" value="Genomic_DNA"/>
</dbReference>
<dbReference type="GO" id="GO:0016208">
    <property type="term" value="F:AMP binding"/>
    <property type="evidence" value="ECO:0007669"/>
    <property type="project" value="TreeGrafter"/>
</dbReference>
<dbReference type="GO" id="GO:0004721">
    <property type="term" value="F:phosphoprotein phosphatase activity"/>
    <property type="evidence" value="ECO:0007669"/>
    <property type="project" value="UniProtKB-KW"/>
</dbReference>
<organism evidence="13">
    <name type="scientific">marine metagenome</name>
    <dbReference type="NCBI Taxonomy" id="408172"/>
    <lineage>
        <taxon>unclassified sequences</taxon>
        <taxon>metagenomes</taxon>
        <taxon>ecological metagenomes</taxon>
    </lineage>
</organism>
<evidence type="ECO:0000256" key="9">
    <source>
        <dbReference type="ARBA" id="ARBA00022840"/>
    </source>
</evidence>
<evidence type="ECO:0000259" key="12">
    <source>
        <dbReference type="Pfam" id="PF20423"/>
    </source>
</evidence>
<dbReference type="PIRSF" id="PIRSF000719">
    <property type="entry name" value="AceK"/>
    <property type="match status" value="1"/>
</dbReference>
<dbReference type="Pfam" id="PF20423">
    <property type="entry name" value="AceK_regulatory"/>
    <property type="match status" value="1"/>
</dbReference>
<evidence type="ECO:0000256" key="7">
    <source>
        <dbReference type="ARBA" id="ARBA00022777"/>
    </source>
</evidence>
<dbReference type="InterPro" id="IPR010452">
    <property type="entry name" value="Isocitrate_DH_AceK"/>
</dbReference>
<dbReference type="GO" id="GO:0006097">
    <property type="term" value="P:glyoxylate cycle"/>
    <property type="evidence" value="ECO:0007669"/>
    <property type="project" value="UniProtKB-KW"/>
</dbReference>
<protein>
    <submittedName>
        <fullName evidence="13">Uncharacterized protein</fullName>
    </submittedName>
</protein>
<evidence type="ECO:0000256" key="6">
    <source>
        <dbReference type="ARBA" id="ARBA00022741"/>
    </source>
</evidence>
<keyword evidence="2" id="KW-0963">Cytoplasm</keyword>
<dbReference type="NCBIfam" id="NF002804">
    <property type="entry name" value="PRK02946.1"/>
    <property type="match status" value="1"/>
</dbReference>
<accession>A0A381Y4K3</accession>
<dbReference type="InterPro" id="IPR046854">
    <property type="entry name" value="AceK_regulatory"/>
</dbReference>
<evidence type="ECO:0000256" key="5">
    <source>
        <dbReference type="ARBA" id="ARBA00022679"/>
    </source>
</evidence>
<evidence type="ECO:0000259" key="11">
    <source>
        <dbReference type="Pfam" id="PF06315"/>
    </source>
</evidence>
<dbReference type="GO" id="GO:0008772">
    <property type="term" value="F:[isocitrate dehydrogenase (NADP+)] kinase activity"/>
    <property type="evidence" value="ECO:0007669"/>
    <property type="project" value="InterPro"/>
</dbReference>
<keyword evidence="5" id="KW-0808">Transferase</keyword>
<dbReference type="PANTHER" id="PTHR39559">
    <property type="match status" value="1"/>
</dbReference>
<evidence type="ECO:0000256" key="2">
    <source>
        <dbReference type="ARBA" id="ARBA00022490"/>
    </source>
</evidence>
<dbReference type="InterPro" id="IPR046855">
    <property type="entry name" value="AceK_kinase"/>
</dbReference>
<dbReference type="GO" id="GO:0006006">
    <property type="term" value="P:glucose metabolic process"/>
    <property type="evidence" value="ECO:0007669"/>
    <property type="project" value="InterPro"/>
</dbReference>
<keyword evidence="3" id="KW-0723">Serine/threonine-protein kinase</keyword>
<evidence type="ECO:0000313" key="13">
    <source>
        <dbReference type="EMBL" id="SVA71895.1"/>
    </source>
</evidence>
<keyword evidence="9" id="KW-0067">ATP-binding</keyword>
<keyword evidence="10" id="KW-0904">Protein phosphatase</keyword>
<proteinExistence type="inferred from homology"/>
<sequence length="578" mass="68274">MPEKELIAECSQIIYDGFIRYNNYFHRITRRARTRFEQRDWKGHQQDIVDRVDLYEKSVRRIALALRRTLGPHLTNKIVWREIRHYFADRLNQVPDNDFIKTFFNSTTRRIFGTEGLDPELEFISSGPSDDLQLIMSLNIRRYPYWVSLQRIFETILDDFSFRVPYDDVHLNATRISRKIKAYTNENFTKDVEYLRFEFIDSFFYQAARAYLVGKLILSEGEAPIIIAFKNENRGISVDAIFLEEKEISLIFGYTRSYYFADPNSVIGAVHFLKSMLPKKPIDELYTVLGRLRQGKTERHRIFTEHLSKTKDKFVHAEGEVGLVMIVFTLPSYNLVFKVIRDTFGPPKTISREDVVSKYKLVSKHDRAGRLIDTQEFLNLKFPIDRFSKGLIKELLENASISVRREGSNLILKHVYIERRVRPLNLYINEYSFEEAARAIIDYGEAIKDLAKTNIFPGDLLLKNFGVTQHNRVIFYDYDEVSLVTDCDFRDIPQSNSIEDEMQADTWYYVGEHDIFPEEFIRFLSMNDQLKNEFMKYHQDLLTSKYWRRVKNQHLKGQVSLVIPYTSHLSQKSILKNF</sequence>
<evidence type="ECO:0000256" key="3">
    <source>
        <dbReference type="ARBA" id="ARBA00022527"/>
    </source>
</evidence>
<name>A0A381Y4K3_9ZZZZ</name>
<dbReference type="PANTHER" id="PTHR39559:SF1">
    <property type="entry name" value="ISOCITRATE DEHYDROGENASE KINASE_PHOSPHATASE"/>
    <property type="match status" value="1"/>
</dbReference>
<dbReference type="GO" id="GO:0005737">
    <property type="term" value="C:cytoplasm"/>
    <property type="evidence" value="ECO:0007669"/>
    <property type="project" value="InterPro"/>
</dbReference>
<dbReference type="Pfam" id="PF06315">
    <property type="entry name" value="AceK_kinase"/>
    <property type="match status" value="1"/>
</dbReference>
<keyword evidence="8" id="KW-0378">Hydrolase</keyword>
<evidence type="ECO:0000256" key="10">
    <source>
        <dbReference type="ARBA" id="ARBA00022912"/>
    </source>
</evidence>
<evidence type="ECO:0000256" key="8">
    <source>
        <dbReference type="ARBA" id="ARBA00022801"/>
    </source>
</evidence>
<dbReference type="HAMAP" id="MF_00747">
    <property type="entry name" value="AceK"/>
    <property type="match status" value="1"/>
</dbReference>
<dbReference type="AlphaFoldDB" id="A0A381Y4K3"/>
<evidence type="ECO:0000256" key="4">
    <source>
        <dbReference type="ARBA" id="ARBA00022532"/>
    </source>
</evidence>
<dbReference type="GO" id="GO:0005524">
    <property type="term" value="F:ATP binding"/>
    <property type="evidence" value="ECO:0007669"/>
    <property type="project" value="UniProtKB-KW"/>
</dbReference>
<dbReference type="GO" id="GO:0004674">
    <property type="term" value="F:protein serine/threonine kinase activity"/>
    <property type="evidence" value="ECO:0007669"/>
    <property type="project" value="UniProtKB-KW"/>
</dbReference>
<keyword evidence="1" id="KW-0329">Glyoxylate bypass</keyword>
<keyword evidence="4" id="KW-0816">Tricarboxylic acid cycle</keyword>